<evidence type="ECO:0000256" key="3">
    <source>
        <dbReference type="ARBA" id="ARBA00022840"/>
    </source>
</evidence>
<dbReference type="PROSITE" id="PS50893">
    <property type="entry name" value="ABC_TRANSPORTER_2"/>
    <property type="match status" value="1"/>
</dbReference>
<dbReference type="SUPFAM" id="SSF52540">
    <property type="entry name" value="P-loop containing nucleoside triphosphate hydrolases"/>
    <property type="match status" value="1"/>
</dbReference>
<accession>A0A931CX35</accession>
<dbReference type="GO" id="GO:0005524">
    <property type="term" value="F:ATP binding"/>
    <property type="evidence" value="ECO:0007669"/>
    <property type="project" value="UniProtKB-KW"/>
</dbReference>
<dbReference type="Pfam" id="PF00005">
    <property type="entry name" value="ABC_tran"/>
    <property type="match status" value="1"/>
</dbReference>
<name>A0A931CX35_9BACT</name>
<gene>
    <name evidence="6" type="ORF">H0S81_05500</name>
</gene>
<evidence type="ECO:0000313" key="7">
    <source>
        <dbReference type="Proteomes" id="UP000706172"/>
    </source>
</evidence>
<dbReference type="AlphaFoldDB" id="A0A931CX35"/>
<evidence type="ECO:0000259" key="5">
    <source>
        <dbReference type="PROSITE" id="PS50893"/>
    </source>
</evidence>
<dbReference type="GO" id="GO:0015833">
    <property type="term" value="P:peptide transport"/>
    <property type="evidence" value="ECO:0007669"/>
    <property type="project" value="InterPro"/>
</dbReference>
<evidence type="ECO:0000256" key="2">
    <source>
        <dbReference type="ARBA" id="ARBA00022741"/>
    </source>
</evidence>
<dbReference type="InterPro" id="IPR013563">
    <property type="entry name" value="Oligopep_ABC_C"/>
</dbReference>
<dbReference type="EMBL" id="JACCQK010000292">
    <property type="protein sequence ID" value="MBG0779364.1"/>
    <property type="molecule type" value="Genomic_DNA"/>
</dbReference>
<dbReference type="GO" id="GO:0055085">
    <property type="term" value="P:transmembrane transport"/>
    <property type="evidence" value="ECO:0007669"/>
    <property type="project" value="UniProtKB-ARBA"/>
</dbReference>
<keyword evidence="3 6" id="KW-0067">ATP-binding</keyword>
<evidence type="ECO:0000313" key="6">
    <source>
        <dbReference type="EMBL" id="MBG0779364.1"/>
    </source>
</evidence>
<dbReference type="FunFam" id="3.40.50.300:FF:000016">
    <property type="entry name" value="Oligopeptide ABC transporter ATP-binding component"/>
    <property type="match status" value="1"/>
</dbReference>
<sequence>MKSDHILTTNSVSRIFVLRHSFFNRHNKVVYAVNKVSLGIKKGQTLGIVGESGCGKSTLAKMIVMLDQPTGGGIFFNGTDLREYRKHRRSFWQKVQFVFQDPLSSLNPRKTVRQILETPLKHLTGLSARQRAVRAEELMDLVNLRPEFLARHPHEFSGGQSQRIGVARSIAANPELIVLDEPVSALDVSVQAQVLNLLRELKEKLGLTYLFISHDLAVVENISDMVAVMYLGKIVELGTRQALFSSPLHPYTHILLSSVPVPGKKSRPEPLQGEPPSPLSLPPGCPFEPRCPNSREMCRHAAPSLSSHSGGHQVACYFPGVSIENLEA</sequence>
<evidence type="ECO:0000256" key="1">
    <source>
        <dbReference type="ARBA" id="ARBA00022448"/>
    </source>
</evidence>
<dbReference type="PROSITE" id="PS00211">
    <property type="entry name" value="ABC_TRANSPORTER_1"/>
    <property type="match status" value="1"/>
</dbReference>
<dbReference type="Pfam" id="PF08352">
    <property type="entry name" value="oligo_HPY"/>
    <property type="match status" value="1"/>
</dbReference>
<organism evidence="6 7">
    <name type="scientific">Desulfotignum balticum</name>
    <dbReference type="NCBI Taxonomy" id="115781"/>
    <lineage>
        <taxon>Bacteria</taxon>
        <taxon>Pseudomonadati</taxon>
        <taxon>Thermodesulfobacteriota</taxon>
        <taxon>Desulfobacteria</taxon>
        <taxon>Desulfobacterales</taxon>
        <taxon>Desulfobacteraceae</taxon>
        <taxon>Desulfotignum</taxon>
    </lineage>
</organism>
<feature type="domain" description="ABC transporter" evidence="5">
    <location>
        <begin position="7"/>
        <end position="256"/>
    </location>
</feature>
<keyword evidence="1" id="KW-0813">Transport</keyword>
<dbReference type="NCBIfam" id="TIGR01727">
    <property type="entry name" value="oligo_HPY"/>
    <property type="match status" value="1"/>
</dbReference>
<dbReference type="InterPro" id="IPR003593">
    <property type="entry name" value="AAA+_ATPase"/>
</dbReference>
<dbReference type="InterPro" id="IPR003439">
    <property type="entry name" value="ABC_transporter-like_ATP-bd"/>
</dbReference>
<dbReference type="SMART" id="SM00382">
    <property type="entry name" value="AAA"/>
    <property type="match status" value="1"/>
</dbReference>
<comment type="caution">
    <text evidence="6">The sequence shown here is derived from an EMBL/GenBank/DDBJ whole genome shotgun (WGS) entry which is preliminary data.</text>
</comment>
<reference evidence="6" key="1">
    <citation type="submission" date="2020-07" db="EMBL/GenBank/DDBJ databases">
        <title>Severe corrosion of carbon steel in oil field produced water can be linked to methanogenic archaea containing a special type of NiFe hydrogenase.</title>
        <authorList>
            <person name="Lahme S."/>
            <person name="Mand J."/>
            <person name="Longwell J."/>
            <person name="Smith R."/>
            <person name="Enning D."/>
        </authorList>
    </citation>
    <scope>NUCLEOTIDE SEQUENCE</scope>
    <source>
        <strain evidence="6">MIC098Bin6</strain>
    </source>
</reference>
<dbReference type="InterPro" id="IPR017871">
    <property type="entry name" value="ABC_transporter-like_CS"/>
</dbReference>
<dbReference type="Gene3D" id="3.40.50.300">
    <property type="entry name" value="P-loop containing nucleotide triphosphate hydrolases"/>
    <property type="match status" value="1"/>
</dbReference>
<proteinExistence type="predicted"/>
<dbReference type="InterPro" id="IPR027417">
    <property type="entry name" value="P-loop_NTPase"/>
</dbReference>
<dbReference type="Proteomes" id="UP000706172">
    <property type="component" value="Unassembled WGS sequence"/>
</dbReference>
<dbReference type="PANTHER" id="PTHR43776">
    <property type="entry name" value="TRANSPORT ATP-BINDING PROTEIN"/>
    <property type="match status" value="1"/>
</dbReference>
<dbReference type="CDD" id="cd03257">
    <property type="entry name" value="ABC_NikE_OppD_transporters"/>
    <property type="match status" value="1"/>
</dbReference>
<dbReference type="GO" id="GO:0016887">
    <property type="term" value="F:ATP hydrolysis activity"/>
    <property type="evidence" value="ECO:0007669"/>
    <property type="project" value="InterPro"/>
</dbReference>
<feature type="compositionally biased region" description="Pro residues" evidence="4">
    <location>
        <begin position="273"/>
        <end position="285"/>
    </location>
</feature>
<feature type="region of interest" description="Disordered" evidence="4">
    <location>
        <begin position="263"/>
        <end position="285"/>
    </location>
</feature>
<protein>
    <submittedName>
        <fullName evidence="6">ATP-binding cassette domain-containing protein</fullName>
    </submittedName>
</protein>
<evidence type="ECO:0000256" key="4">
    <source>
        <dbReference type="SAM" id="MobiDB-lite"/>
    </source>
</evidence>
<dbReference type="InterPro" id="IPR050319">
    <property type="entry name" value="ABC_transp_ATP-bind"/>
</dbReference>
<keyword evidence="2" id="KW-0547">Nucleotide-binding</keyword>